<organism evidence="2 3">
    <name type="scientific">Anisakis simplex</name>
    <name type="common">Herring worm</name>
    <dbReference type="NCBI Taxonomy" id="6269"/>
    <lineage>
        <taxon>Eukaryota</taxon>
        <taxon>Metazoa</taxon>
        <taxon>Ecdysozoa</taxon>
        <taxon>Nematoda</taxon>
        <taxon>Chromadorea</taxon>
        <taxon>Rhabditida</taxon>
        <taxon>Spirurina</taxon>
        <taxon>Ascaridomorpha</taxon>
        <taxon>Ascaridoidea</taxon>
        <taxon>Anisakidae</taxon>
        <taxon>Anisakis</taxon>
        <taxon>Anisakis simplex complex</taxon>
    </lineage>
</organism>
<gene>
    <name evidence="2" type="ORF">ASIM_LOCUS4133</name>
</gene>
<name>A0A3P6NJM4_ANISI</name>
<dbReference type="EMBL" id="UYRR01006976">
    <property type="protein sequence ID" value="VDK23179.1"/>
    <property type="molecule type" value="Genomic_DNA"/>
</dbReference>
<evidence type="ECO:0000313" key="2">
    <source>
        <dbReference type="EMBL" id="VDK23179.1"/>
    </source>
</evidence>
<dbReference type="InterPro" id="IPR013783">
    <property type="entry name" value="Ig-like_fold"/>
</dbReference>
<dbReference type="InterPro" id="IPR036179">
    <property type="entry name" value="Ig-like_dom_sf"/>
</dbReference>
<dbReference type="Proteomes" id="UP000267096">
    <property type="component" value="Unassembled WGS sequence"/>
</dbReference>
<protein>
    <recommendedName>
        <fullName evidence="1">Ig-like domain-containing protein</fullName>
    </recommendedName>
</protein>
<dbReference type="Gene3D" id="2.60.40.10">
    <property type="entry name" value="Immunoglobulins"/>
    <property type="match status" value="1"/>
</dbReference>
<keyword evidence="3" id="KW-1185">Reference proteome</keyword>
<dbReference type="AlphaFoldDB" id="A0A3P6NJM4"/>
<evidence type="ECO:0000259" key="1">
    <source>
        <dbReference type="PROSITE" id="PS50835"/>
    </source>
</evidence>
<dbReference type="SUPFAM" id="SSF48726">
    <property type="entry name" value="Immunoglobulin"/>
    <property type="match status" value="1"/>
</dbReference>
<dbReference type="InterPro" id="IPR007110">
    <property type="entry name" value="Ig-like_dom"/>
</dbReference>
<evidence type="ECO:0000313" key="3">
    <source>
        <dbReference type="Proteomes" id="UP000267096"/>
    </source>
</evidence>
<dbReference type="OrthoDB" id="5843397at2759"/>
<dbReference type="PROSITE" id="PS50835">
    <property type="entry name" value="IG_LIKE"/>
    <property type="match status" value="1"/>
</dbReference>
<proteinExistence type="predicted"/>
<accession>A0A3P6NJM4</accession>
<sequence length="111" mass="12160">MICAATGNGLVDRLEWVKVDDELPPDVEDHNEPGVLYFANFKSSDSGDYECRGYRNDEHIASATVTVYPTNGGPLGVARVEIDEPTIRVVNQGDSVILKCTVHGRSIHLCE</sequence>
<feature type="domain" description="Ig-like" evidence="1">
    <location>
        <begin position="1"/>
        <end position="66"/>
    </location>
</feature>
<reference evidence="2 3" key="1">
    <citation type="submission" date="2018-11" db="EMBL/GenBank/DDBJ databases">
        <authorList>
            <consortium name="Pathogen Informatics"/>
        </authorList>
    </citation>
    <scope>NUCLEOTIDE SEQUENCE [LARGE SCALE GENOMIC DNA]</scope>
</reference>